<dbReference type="AlphaFoldDB" id="A0A8I6Y8R9"/>
<evidence type="ECO:0000256" key="1">
    <source>
        <dbReference type="SAM" id="MobiDB-lite"/>
    </source>
</evidence>
<name>A0A8I6Y8R9_HORVV</name>
<organism evidence="2 3">
    <name type="scientific">Hordeum vulgare subsp. vulgare</name>
    <name type="common">Domesticated barley</name>
    <dbReference type="NCBI Taxonomy" id="112509"/>
    <lineage>
        <taxon>Eukaryota</taxon>
        <taxon>Viridiplantae</taxon>
        <taxon>Streptophyta</taxon>
        <taxon>Embryophyta</taxon>
        <taxon>Tracheophyta</taxon>
        <taxon>Spermatophyta</taxon>
        <taxon>Magnoliopsida</taxon>
        <taxon>Liliopsida</taxon>
        <taxon>Poales</taxon>
        <taxon>Poaceae</taxon>
        <taxon>BOP clade</taxon>
        <taxon>Pooideae</taxon>
        <taxon>Triticodae</taxon>
        <taxon>Triticeae</taxon>
        <taxon>Hordeinae</taxon>
        <taxon>Hordeum</taxon>
    </lineage>
</organism>
<protein>
    <submittedName>
        <fullName evidence="2">Uncharacterized protein</fullName>
    </submittedName>
</protein>
<feature type="region of interest" description="Disordered" evidence="1">
    <location>
        <begin position="111"/>
        <end position="132"/>
    </location>
</feature>
<keyword evidence="3" id="KW-1185">Reference proteome</keyword>
<dbReference type="Proteomes" id="UP000011116">
    <property type="component" value="Chromosome 6H"/>
</dbReference>
<reference evidence="2" key="3">
    <citation type="submission" date="2022-01" db="UniProtKB">
        <authorList>
            <consortium name="EnsemblPlants"/>
        </authorList>
    </citation>
    <scope>IDENTIFICATION</scope>
    <source>
        <strain evidence="2">subsp. vulgare</strain>
    </source>
</reference>
<feature type="compositionally biased region" description="Basic residues" evidence="1">
    <location>
        <begin position="111"/>
        <end position="127"/>
    </location>
</feature>
<reference evidence="2" key="2">
    <citation type="submission" date="2020-10" db="EMBL/GenBank/DDBJ databases">
        <authorList>
            <person name="Scholz U."/>
            <person name="Mascher M."/>
            <person name="Fiebig A."/>
        </authorList>
    </citation>
    <scope>NUCLEOTIDE SEQUENCE [LARGE SCALE GENOMIC DNA]</scope>
    <source>
        <strain evidence="2">cv. Morex</strain>
    </source>
</reference>
<proteinExistence type="predicted"/>
<evidence type="ECO:0000313" key="2">
    <source>
        <dbReference type="EnsemblPlants" id="HORVU.MOREX.r3.6HG0627270.1.CDS1"/>
    </source>
</evidence>
<sequence length="152" mass="16920">MTEEGEVRLVQCVMEDFMNTYDERQWAGLEEMMALSAAGDVAIPELEMTDAVKEQPVTVKEEVHEEQPVATFHPNLVGQRWTWLCTVTEMAEGVGPSLGAHAAAVTGAQSHRRAGRWCRRRQRRRPSRTVGPPLDVAAYINLTGDDDDNRGA</sequence>
<dbReference type="Gramene" id="HORVU.MOREX.r3.6HG0627270.1">
    <property type="protein sequence ID" value="HORVU.MOREX.r3.6HG0627270.1.CDS1"/>
    <property type="gene ID" value="HORVU.MOREX.r3.6HG0627270"/>
</dbReference>
<evidence type="ECO:0000313" key="3">
    <source>
        <dbReference type="Proteomes" id="UP000011116"/>
    </source>
</evidence>
<dbReference type="EnsemblPlants" id="HORVU.MOREX.r3.6HG0627270.1">
    <property type="protein sequence ID" value="HORVU.MOREX.r3.6HG0627270.1.CDS1"/>
    <property type="gene ID" value="HORVU.MOREX.r3.6HG0627270"/>
</dbReference>
<accession>A0A8I6Y8R9</accession>
<reference evidence="3" key="1">
    <citation type="journal article" date="2012" name="Nature">
        <title>A physical, genetic and functional sequence assembly of the barley genome.</title>
        <authorList>
            <consortium name="The International Barley Genome Sequencing Consortium"/>
            <person name="Mayer K.F."/>
            <person name="Waugh R."/>
            <person name="Brown J.W."/>
            <person name="Schulman A."/>
            <person name="Langridge P."/>
            <person name="Platzer M."/>
            <person name="Fincher G.B."/>
            <person name="Muehlbauer G.J."/>
            <person name="Sato K."/>
            <person name="Close T.J."/>
            <person name="Wise R.P."/>
            <person name="Stein N."/>
        </authorList>
    </citation>
    <scope>NUCLEOTIDE SEQUENCE [LARGE SCALE GENOMIC DNA]</scope>
    <source>
        <strain evidence="3">cv. Morex</strain>
    </source>
</reference>